<proteinExistence type="inferred from homology"/>
<organism evidence="3 4">
    <name type="scientific">Tamilnaduibacter salinus</name>
    <dbReference type="NCBI Taxonomy" id="1484056"/>
    <lineage>
        <taxon>Bacteria</taxon>
        <taxon>Pseudomonadati</taxon>
        <taxon>Pseudomonadota</taxon>
        <taxon>Gammaproteobacteria</taxon>
        <taxon>Pseudomonadales</taxon>
        <taxon>Marinobacteraceae</taxon>
        <taxon>Tamilnaduibacter</taxon>
    </lineage>
</organism>
<keyword evidence="3" id="KW-0808">Transferase</keyword>
<keyword evidence="4" id="KW-1185">Reference proteome</keyword>
<protein>
    <submittedName>
        <fullName evidence="3">Amidophosphoribosyltransferase</fullName>
    </submittedName>
</protein>
<dbReference type="GO" id="GO:0016757">
    <property type="term" value="F:glycosyltransferase activity"/>
    <property type="evidence" value="ECO:0007669"/>
    <property type="project" value="UniProtKB-KW"/>
</dbReference>
<dbReference type="AlphaFoldDB" id="A0A2A2I0B2"/>
<dbReference type="CDD" id="cd06223">
    <property type="entry name" value="PRTases_typeI"/>
    <property type="match status" value="1"/>
</dbReference>
<dbReference type="Pfam" id="PF00156">
    <property type="entry name" value="Pribosyltran"/>
    <property type="match status" value="1"/>
</dbReference>
<feature type="domain" description="Phosphoribosyltransferase" evidence="2">
    <location>
        <begin position="147"/>
        <end position="186"/>
    </location>
</feature>
<dbReference type="PANTHER" id="PTHR47505:SF1">
    <property type="entry name" value="DNA UTILIZATION PROTEIN YHGH"/>
    <property type="match status" value="1"/>
</dbReference>
<dbReference type="EMBL" id="NMPM01000133">
    <property type="protein sequence ID" value="PAV24550.1"/>
    <property type="molecule type" value="Genomic_DNA"/>
</dbReference>
<dbReference type="Proteomes" id="UP000218332">
    <property type="component" value="Unassembled WGS sequence"/>
</dbReference>
<keyword evidence="3" id="KW-0328">Glycosyltransferase</keyword>
<dbReference type="InterPro" id="IPR000836">
    <property type="entry name" value="PRTase_dom"/>
</dbReference>
<comment type="caution">
    <text evidence="3">The sequence shown here is derived from an EMBL/GenBank/DDBJ whole genome shotgun (WGS) entry which is preliminary data.</text>
</comment>
<accession>A0A2A2I0B2</accession>
<evidence type="ECO:0000313" key="4">
    <source>
        <dbReference type="Proteomes" id="UP000218332"/>
    </source>
</evidence>
<gene>
    <name evidence="3" type="ORF">CF392_15675</name>
</gene>
<comment type="similarity">
    <text evidence="1">Belongs to the ComF/GntX family.</text>
</comment>
<dbReference type="InterPro" id="IPR029057">
    <property type="entry name" value="PRTase-like"/>
</dbReference>
<evidence type="ECO:0000256" key="1">
    <source>
        <dbReference type="ARBA" id="ARBA00008007"/>
    </source>
</evidence>
<evidence type="ECO:0000313" key="3">
    <source>
        <dbReference type="EMBL" id="PAV24550.1"/>
    </source>
</evidence>
<name>A0A2A2I0B2_9GAMM</name>
<dbReference type="RefSeq" id="WP_095612361.1">
    <property type="nucleotide sequence ID" value="NZ_NMPM01000133.1"/>
</dbReference>
<dbReference type="InterPro" id="IPR051910">
    <property type="entry name" value="ComF/GntX_DNA_util-trans"/>
</dbReference>
<reference evidence="3 4" key="1">
    <citation type="submission" date="2017-07" db="EMBL/GenBank/DDBJ databases">
        <title>Tamlnaduibacter salinus (Mi-7) genome sequencing.</title>
        <authorList>
            <person name="Verma A."/>
            <person name="Krishnamurthi S."/>
        </authorList>
    </citation>
    <scope>NUCLEOTIDE SEQUENCE [LARGE SCALE GENOMIC DNA]</scope>
    <source>
        <strain evidence="3 4">Mi-7</strain>
    </source>
</reference>
<evidence type="ECO:0000259" key="2">
    <source>
        <dbReference type="Pfam" id="PF00156"/>
    </source>
</evidence>
<dbReference type="SUPFAM" id="SSF53271">
    <property type="entry name" value="PRTase-like"/>
    <property type="match status" value="1"/>
</dbReference>
<dbReference type="PANTHER" id="PTHR47505">
    <property type="entry name" value="DNA UTILIZATION PROTEIN YHGH"/>
    <property type="match status" value="1"/>
</dbReference>
<dbReference type="Gene3D" id="3.40.50.2020">
    <property type="match status" value="1"/>
</dbReference>
<sequence length="191" mass="21277">MRCALPGRFGERGLCGACHRNPPPFDRVVAPWAYQFPVSALISRFKYQIQRPDGKPLARLFAERLRDAGRTPPQALIPVPMAPSRERRRGFNQAEEIAIWMSRQLNIPVHRQSLTRANHTQTQSGLSRRERLANLKGAYRVRGPVPSHVALVDDVMTTGATVRAASRILREHGAATIEVWVLAQTPSVSSG</sequence>